<evidence type="ECO:0000256" key="1">
    <source>
        <dbReference type="SAM" id="SignalP"/>
    </source>
</evidence>
<dbReference type="AlphaFoldDB" id="A0A834EF36"/>
<feature type="chain" id="PRO_5032393778" evidence="1">
    <location>
        <begin position="24"/>
        <end position="269"/>
    </location>
</feature>
<sequence>MRWRGAGAPLAASLLLARGCASARPGTPAVSRGHLRDLSAWRGREDPRRVLENGLYPRVGLTLVFMTLIYAVPPVEANAPRSAVCGACRGLRRSRPRVNKTGPCRVSRCRAPVLTRRSVRPSRLDSGWVSGCSENKSSWWWLRSSRGGRGRVRGVGSRICQAETQCWGGCLGSMELPRVSPRRPRPSCCRGQAVLAGVRTEVCVKLRAGGPLLCLLAAPLFQGHLTVTPVPWGAGCGLGPWGGKADWQVREGCVCGGVASQRLCVPFLA</sequence>
<feature type="signal peptide" evidence="1">
    <location>
        <begin position="1"/>
        <end position="23"/>
    </location>
</feature>
<name>A0A834EF36_9CHIR</name>
<evidence type="ECO:0000313" key="3">
    <source>
        <dbReference type="Proteomes" id="UP000664940"/>
    </source>
</evidence>
<proteinExistence type="predicted"/>
<reference evidence="2 3" key="1">
    <citation type="journal article" date="2020" name="Nature">
        <title>Six reference-quality genomes reveal evolution of bat adaptations.</title>
        <authorList>
            <person name="Jebb D."/>
            <person name="Huang Z."/>
            <person name="Pippel M."/>
            <person name="Hughes G.M."/>
            <person name="Lavrichenko K."/>
            <person name="Devanna P."/>
            <person name="Winkler S."/>
            <person name="Jermiin L.S."/>
            <person name="Skirmuntt E.C."/>
            <person name="Katzourakis A."/>
            <person name="Burkitt-Gray L."/>
            <person name="Ray D.A."/>
            <person name="Sullivan K.A.M."/>
            <person name="Roscito J.G."/>
            <person name="Kirilenko B.M."/>
            <person name="Davalos L.M."/>
            <person name="Corthals A.P."/>
            <person name="Power M.L."/>
            <person name="Jones G."/>
            <person name="Ransome R.D."/>
            <person name="Dechmann D.K.N."/>
            <person name="Locatelli A.G."/>
            <person name="Puechmaille S.J."/>
            <person name="Fedrigo O."/>
            <person name="Jarvis E.D."/>
            <person name="Hiller M."/>
            <person name="Vernes S.C."/>
            <person name="Myers E.W."/>
            <person name="Teeling E.C."/>
        </authorList>
    </citation>
    <scope>NUCLEOTIDE SEQUENCE [LARGE SCALE GENOMIC DNA]</scope>
    <source>
        <strain evidence="2">Bat1K_MPI-CBG_1</strain>
    </source>
</reference>
<dbReference type="Proteomes" id="UP000664940">
    <property type="component" value="Unassembled WGS sequence"/>
</dbReference>
<evidence type="ECO:0000313" key="2">
    <source>
        <dbReference type="EMBL" id="KAF6114791.1"/>
    </source>
</evidence>
<comment type="caution">
    <text evidence="2">The sequence shown here is derived from an EMBL/GenBank/DDBJ whole genome shotgun (WGS) entry which is preliminary data.</text>
</comment>
<accession>A0A834EF36</accession>
<protein>
    <submittedName>
        <fullName evidence="2">Uncharacterized protein</fullName>
    </submittedName>
</protein>
<dbReference type="EMBL" id="JABVXQ010000004">
    <property type="protein sequence ID" value="KAF6114791.1"/>
    <property type="molecule type" value="Genomic_DNA"/>
</dbReference>
<keyword evidence="1" id="KW-0732">Signal</keyword>
<gene>
    <name evidence="2" type="ORF">HJG60_010717</name>
</gene>
<organism evidence="2 3">
    <name type="scientific">Phyllostomus discolor</name>
    <name type="common">pale spear-nosed bat</name>
    <dbReference type="NCBI Taxonomy" id="89673"/>
    <lineage>
        <taxon>Eukaryota</taxon>
        <taxon>Metazoa</taxon>
        <taxon>Chordata</taxon>
        <taxon>Craniata</taxon>
        <taxon>Vertebrata</taxon>
        <taxon>Euteleostomi</taxon>
        <taxon>Mammalia</taxon>
        <taxon>Eutheria</taxon>
        <taxon>Laurasiatheria</taxon>
        <taxon>Chiroptera</taxon>
        <taxon>Yangochiroptera</taxon>
        <taxon>Phyllostomidae</taxon>
        <taxon>Phyllostominae</taxon>
        <taxon>Phyllostomus</taxon>
    </lineage>
</organism>